<dbReference type="Gene3D" id="3.40.50.720">
    <property type="entry name" value="NAD(P)-binding Rossmann-like Domain"/>
    <property type="match status" value="1"/>
</dbReference>
<dbReference type="OrthoDB" id="9801785at2"/>
<dbReference type="Proteomes" id="UP000198510">
    <property type="component" value="Unassembled WGS sequence"/>
</dbReference>
<feature type="domain" description="NAD-dependent epimerase/dehydratase" evidence="2">
    <location>
        <begin position="3"/>
        <end position="228"/>
    </location>
</feature>
<sequence length="307" mass="35311">MHVLITGGAGYVGTELVNRLTQNPDVQEITIYDNLSRKNYNLFMSAQWPDRRIRFVLGDLLDSRKLKEWVKKADVIYHLAAKVTTPFSNDDPHIFEQVNHWGTAELSYLLEELPPRRIIYLSSTSIYGASEALADRNTPPQPRTYYGISKWNGEKMLGRLADQHHLLILRGGNVYGYSRTMRFDAVINKFMFEAQFNRRISINGSGEQKRSFIHIDQLCEALAKLLTTDLASGTYDLTHKNLSVLEILDTLRQIYPDLETLFIQQNMAPRSLSVLPDERLEPLQLFPETDLSTELAEFRNKFAFNPL</sequence>
<dbReference type="InterPro" id="IPR036291">
    <property type="entry name" value="NAD(P)-bd_dom_sf"/>
</dbReference>
<dbReference type="CDD" id="cd08946">
    <property type="entry name" value="SDR_e"/>
    <property type="match status" value="1"/>
</dbReference>
<dbReference type="STRING" id="1075417.SAMN05421823_10883"/>
<dbReference type="Pfam" id="PF01370">
    <property type="entry name" value="Epimerase"/>
    <property type="match status" value="1"/>
</dbReference>
<organism evidence="3 4">
    <name type="scientific">Catalinimonas alkaloidigena</name>
    <dbReference type="NCBI Taxonomy" id="1075417"/>
    <lineage>
        <taxon>Bacteria</taxon>
        <taxon>Pseudomonadati</taxon>
        <taxon>Bacteroidota</taxon>
        <taxon>Cytophagia</taxon>
        <taxon>Cytophagales</taxon>
        <taxon>Catalimonadaceae</taxon>
        <taxon>Catalinimonas</taxon>
    </lineage>
</organism>
<evidence type="ECO:0000313" key="4">
    <source>
        <dbReference type="Proteomes" id="UP000198510"/>
    </source>
</evidence>
<dbReference type="AlphaFoldDB" id="A0A1G9MTC8"/>
<evidence type="ECO:0000313" key="3">
    <source>
        <dbReference type="EMBL" id="SDL77556.1"/>
    </source>
</evidence>
<evidence type="ECO:0000259" key="2">
    <source>
        <dbReference type="Pfam" id="PF01370"/>
    </source>
</evidence>
<comment type="similarity">
    <text evidence="1">Belongs to the NAD(P)-dependent epimerase/dehydratase family.</text>
</comment>
<gene>
    <name evidence="3" type="ORF">SAMN05421823_10883</name>
</gene>
<dbReference type="InterPro" id="IPR001509">
    <property type="entry name" value="Epimerase_deHydtase"/>
</dbReference>
<evidence type="ECO:0000256" key="1">
    <source>
        <dbReference type="ARBA" id="ARBA00007637"/>
    </source>
</evidence>
<reference evidence="3 4" key="1">
    <citation type="submission" date="2016-10" db="EMBL/GenBank/DDBJ databases">
        <authorList>
            <person name="de Groot N.N."/>
        </authorList>
    </citation>
    <scope>NUCLEOTIDE SEQUENCE [LARGE SCALE GENOMIC DNA]</scope>
    <source>
        <strain evidence="3 4">DSM 25186</strain>
    </source>
</reference>
<name>A0A1G9MTC8_9BACT</name>
<proteinExistence type="inferred from homology"/>
<protein>
    <submittedName>
        <fullName evidence="3">UDP-glucose 4-epimerase</fullName>
    </submittedName>
</protein>
<accession>A0A1G9MTC8</accession>
<dbReference type="RefSeq" id="WP_089684910.1">
    <property type="nucleotide sequence ID" value="NZ_FNFO01000008.1"/>
</dbReference>
<dbReference type="PANTHER" id="PTHR43000">
    <property type="entry name" value="DTDP-D-GLUCOSE 4,6-DEHYDRATASE-RELATED"/>
    <property type="match status" value="1"/>
</dbReference>
<dbReference type="SUPFAM" id="SSF51735">
    <property type="entry name" value="NAD(P)-binding Rossmann-fold domains"/>
    <property type="match status" value="1"/>
</dbReference>
<keyword evidence="4" id="KW-1185">Reference proteome</keyword>
<dbReference type="EMBL" id="FNFO01000008">
    <property type="protein sequence ID" value="SDL77556.1"/>
    <property type="molecule type" value="Genomic_DNA"/>
</dbReference>